<keyword evidence="1" id="KW-0732">Signal</keyword>
<accession>A0A7C4MQ33</accession>
<gene>
    <name evidence="2" type="ORF">ENS29_09355</name>
</gene>
<feature type="signal peptide" evidence="1">
    <location>
        <begin position="1"/>
        <end position="24"/>
    </location>
</feature>
<feature type="chain" id="PRO_5027906424" evidence="1">
    <location>
        <begin position="25"/>
        <end position="222"/>
    </location>
</feature>
<sequence length="222" mass="23998">MKKHYGILGVSVMVLLAWASVSFANITLNVNSRSNTNVNKITYTSGTTTKTVTLPWKEKVVYNGGEVGVSVKNAVQGDIVIKVDILSYTDDGAARVDSYWLKYGSPDSPLEPIPVKAVELVKNGQKPTGAMEADPAVDKEDLSTLALEKQVKANTTIPLLSFYTNFNYPGQIIFTAMLIDKVDAEKPQVMGVDIQTILFNGTDDGSGGTAAPIWLKLIQRGN</sequence>
<evidence type="ECO:0000313" key="2">
    <source>
        <dbReference type="EMBL" id="HGU33047.1"/>
    </source>
</evidence>
<dbReference type="EMBL" id="DSUH01000220">
    <property type="protein sequence ID" value="HGU33047.1"/>
    <property type="molecule type" value="Genomic_DNA"/>
</dbReference>
<protein>
    <submittedName>
        <fullName evidence="2">Uncharacterized protein</fullName>
    </submittedName>
</protein>
<dbReference type="AlphaFoldDB" id="A0A7C4MQ33"/>
<comment type="caution">
    <text evidence="2">The sequence shown here is derived from an EMBL/GenBank/DDBJ whole genome shotgun (WGS) entry which is preliminary data.</text>
</comment>
<reference evidence="2" key="1">
    <citation type="journal article" date="2020" name="mSystems">
        <title>Genome- and Community-Level Interaction Insights into Carbon Utilization and Element Cycling Functions of Hydrothermarchaeota in Hydrothermal Sediment.</title>
        <authorList>
            <person name="Zhou Z."/>
            <person name="Liu Y."/>
            <person name="Xu W."/>
            <person name="Pan J."/>
            <person name="Luo Z.H."/>
            <person name="Li M."/>
        </authorList>
    </citation>
    <scope>NUCLEOTIDE SEQUENCE [LARGE SCALE GENOMIC DNA]</scope>
    <source>
        <strain evidence="2">SpSt-477</strain>
    </source>
</reference>
<evidence type="ECO:0000256" key="1">
    <source>
        <dbReference type="SAM" id="SignalP"/>
    </source>
</evidence>
<organism evidence="2">
    <name type="scientific">Desulfatirhabdium butyrativorans</name>
    <dbReference type="NCBI Taxonomy" id="340467"/>
    <lineage>
        <taxon>Bacteria</taxon>
        <taxon>Pseudomonadati</taxon>
        <taxon>Thermodesulfobacteriota</taxon>
        <taxon>Desulfobacteria</taxon>
        <taxon>Desulfobacterales</taxon>
        <taxon>Desulfatirhabdiaceae</taxon>
        <taxon>Desulfatirhabdium</taxon>
    </lineage>
</organism>
<proteinExistence type="predicted"/>
<name>A0A7C4MQ33_9BACT</name>